<name>M2PVS4_9PSEU</name>
<dbReference type="AlphaFoldDB" id="M2PVS4"/>
<sequence>MGYGLEFHGLSLNALGERLRASTDAAARLIIAGGGAVDEEAAVEVVQVVRELAEPIDMVEHSSSGGDWFREEVIGGLVAEAIGADLAEHLLDRPLEGLVWDEYPSVGWAANAELRDAVARLDALGEDPAEGLPLEEAMIVGTVFAALRKVVADGVDLVTVYS</sequence>
<dbReference type="EMBL" id="ANMG01000009">
    <property type="protein sequence ID" value="EMD28733.1"/>
    <property type="molecule type" value="Genomic_DNA"/>
</dbReference>
<evidence type="ECO:0000313" key="2">
    <source>
        <dbReference type="EMBL" id="OOC07819.1"/>
    </source>
</evidence>
<gene>
    <name evidence="2" type="ORF">B0293_02695</name>
    <name evidence="1" type="ORF">C791_8166</name>
</gene>
<dbReference type="Proteomes" id="UP000188551">
    <property type="component" value="Unassembled WGS sequence"/>
</dbReference>
<comment type="caution">
    <text evidence="1">The sequence shown here is derived from an EMBL/GenBank/DDBJ whole genome shotgun (WGS) entry which is preliminary data.</text>
</comment>
<dbReference type="EMBL" id="MUXN01000002">
    <property type="protein sequence ID" value="OOC07819.1"/>
    <property type="molecule type" value="Genomic_DNA"/>
</dbReference>
<reference evidence="2 4" key="2">
    <citation type="submission" date="2017-02" db="EMBL/GenBank/DDBJ databases">
        <title>Amycolatopsis azurea DSM 43854 draft genome.</title>
        <authorList>
            <person name="Mayilraj S."/>
        </authorList>
    </citation>
    <scope>NUCLEOTIDE SEQUENCE [LARGE SCALE GENOMIC DNA]</scope>
    <source>
        <strain evidence="2 4">DSM 43854</strain>
    </source>
</reference>
<organism evidence="1 3">
    <name type="scientific">Amycolatopsis azurea DSM 43854</name>
    <dbReference type="NCBI Taxonomy" id="1238180"/>
    <lineage>
        <taxon>Bacteria</taxon>
        <taxon>Bacillati</taxon>
        <taxon>Actinomycetota</taxon>
        <taxon>Actinomycetes</taxon>
        <taxon>Pseudonocardiales</taxon>
        <taxon>Pseudonocardiaceae</taxon>
        <taxon>Amycolatopsis</taxon>
    </lineage>
</organism>
<dbReference type="RefSeq" id="WP_005152849.1">
    <property type="nucleotide sequence ID" value="NZ_ANMG01000009.1"/>
</dbReference>
<keyword evidence="4" id="KW-1185">Reference proteome</keyword>
<dbReference type="Proteomes" id="UP000014137">
    <property type="component" value="Unassembled WGS sequence"/>
</dbReference>
<evidence type="ECO:0000313" key="1">
    <source>
        <dbReference type="EMBL" id="EMD28733.1"/>
    </source>
</evidence>
<evidence type="ECO:0000313" key="4">
    <source>
        <dbReference type="Proteomes" id="UP000188551"/>
    </source>
</evidence>
<accession>M2PVS4</accession>
<evidence type="ECO:0000313" key="3">
    <source>
        <dbReference type="Proteomes" id="UP000014137"/>
    </source>
</evidence>
<dbReference type="OrthoDB" id="4528334at2"/>
<protein>
    <submittedName>
        <fullName evidence="1">Uncharacterized protein</fullName>
    </submittedName>
</protein>
<proteinExistence type="predicted"/>
<dbReference type="PATRIC" id="fig|1238180.3.peg.1562"/>
<reference evidence="1 3" key="1">
    <citation type="submission" date="2012-10" db="EMBL/GenBank/DDBJ databases">
        <title>Genome assembly of Amycolatopsis azurea DSM 43854.</title>
        <authorList>
            <person name="Khatri I."/>
            <person name="Kaur I."/>
            <person name="Subramanian S."/>
            <person name="Mayilraj S."/>
        </authorList>
    </citation>
    <scope>NUCLEOTIDE SEQUENCE [LARGE SCALE GENOMIC DNA]</scope>
    <source>
        <strain evidence="1 3">DSM 43854</strain>
    </source>
</reference>